<dbReference type="Proteomes" id="UP000603457">
    <property type="component" value="Unassembled WGS sequence"/>
</dbReference>
<keyword evidence="8" id="KW-1133">Transmembrane helix</keyword>
<keyword evidence="11" id="KW-1185">Reference proteome</keyword>
<accession>A0ABR8FQG4</accession>
<evidence type="ECO:0000313" key="10">
    <source>
        <dbReference type="EMBL" id="MBD2593556.1"/>
    </source>
</evidence>
<comment type="subcellular location">
    <subcellularLocation>
        <location evidence="1">Membrane</location>
        <topology evidence="1">Multi-pass membrane protein</topology>
    </subcellularLocation>
</comment>
<feature type="transmembrane region" description="Helical" evidence="8">
    <location>
        <begin position="275"/>
        <end position="297"/>
    </location>
</feature>
<dbReference type="SUPFAM" id="SSF53807">
    <property type="entry name" value="Helical backbone' metal receptor"/>
    <property type="match status" value="1"/>
</dbReference>
<evidence type="ECO:0000256" key="7">
    <source>
        <dbReference type="ARBA" id="ARBA00023014"/>
    </source>
</evidence>
<evidence type="ECO:0000256" key="1">
    <source>
        <dbReference type="ARBA" id="ARBA00004141"/>
    </source>
</evidence>
<evidence type="ECO:0000256" key="6">
    <source>
        <dbReference type="ARBA" id="ARBA00023004"/>
    </source>
</evidence>
<keyword evidence="7" id="KW-0411">Iron-sulfur</keyword>
<evidence type="ECO:0000256" key="8">
    <source>
        <dbReference type="SAM" id="Phobius"/>
    </source>
</evidence>
<feature type="domain" description="Cyanobacterial aminoacyl-tRNA synthetase CAAD" evidence="9">
    <location>
        <begin position="237"/>
        <end position="316"/>
    </location>
</feature>
<dbReference type="InterPro" id="IPR000318">
    <property type="entry name" value="Nase_comp1_CS"/>
</dbReference>
<keyword evidence="8" id="KW-0812">Transmembrane</keyword>
<dbReference type="RefSeq" id="WP_190966499.1">
    <property type="nucleotide sequence ID" value="NZ_JACJTB010000003.1"/>
</dbReference>
<evidence type="ECO:0000313" key="11">
    <source>
        <dbReference type="Proteomes" id="UP000603457"/>
    </source>
</evidence>
<evidence type="ECO:0000259" key="9">
    <source>
        <dbReference type="Pfam" id="PF14159"/>
    </source>
</evidence>
<evidence type="ECO:0000256" key="5">
    <source>
        <dbReference type="ARBA" id="ARBA00023002"/>
    </source>
</evidence>
<proteinExistence type="predicted"/>
<keyword evidence="3" id="KW-0547">Nucleotide-binding</keyword>
<keyword evidence="5" id="KW-0560">Oxidoreductase</keyword>
<evidence type="ECO:0000256" key="2">
    <source>
        <dbReference type="ARBA" id="ARBA00022723"/>
    </source>
</evidence>
<keyword evidence="8" id="KW-0472">Membrane</keyword>
<evidence type="ECO:0000256" key="4">
    <source>
        <dbReference type="ARBA" id="ARBA00022840"/>
    </source>
</evidence>
<dbReference type="PANTHER" id="PTHR43457:SF1">
    <property type="entry name" value="NITROGENASE MOLYBDENUM-IRON PROTEIN ALPHA CHAIN"/>
    <property type="match status" value="1"/>
</dbReference>
<dbReference type="EMBL" id="JACJTB010000003">
    <property type="protein sequence ID" value="MBD2593556.1"/>
    <property type="molecule type" value="Genomic_DNA"/>
</dbReference>
<feature type="transmembrane region" description="Helical" evidence="8">
    <location>
        <begin position="246"/>
        <end position="269"/>
    </location>
</feature>
<gene>
    <name evidence="10" type="ORF">H6G74_04330</name>
</gene>
<evidence type="ECO:0000256" key="3">
    <source>
        <dbReference type="ARBA" id="ARBA00022741"/>
    </source>
</evidence>
<protein>
    <recommendedName>
        <fullName evidence="9">Cyanobacterial aminoacyl-tRNA synthetase CAAD domain-containing protein</fullName>
    </recommendedName>
</protein>
<dbReference type="InterPro" id="IPR025564">
    <property type="entry name" value="CAAD_dom"/>
</dbReference>
<dbReference type="PROSITE" id="PS00699">
    <property type="entry name" value="NITROGENASE_1_1"/>
    <property type="match status" value="1"/>
</dbReference>
<dbReference type="Pfam" id="PF14159">
    <property type="entry name" value="CAAD"/>
    <property type="match status" value="1"/>
</dbReference>
<dbReference type="PANTHER" id="PTHR43457">
    <property type="entry name" value="NITROGENASE MOLYBDENUM-IRON PROTEIN ALPHA CHAIN"/>
    <property type="match status" value="1"/>
</dbReference>
<sequence>MPLKLLKCDESIPEREKHVYIKEKGEDTTQFLPLSNIETIPGSLSERGCSYCGAKLVIGGVLKDTIQMIHGPIGCAYDTWHTKRYPSDNGNFQLNSPLMQLAAFDVRDEQIQDAELNLPRVFEQQNNIPIDIQITDEILVKEVTIMEISNEPSHGVTDLSNTEYLNLNFTHKNGRVMESNLEQLKFVDITSSEVITEAQILPVEAQALPTNQQKSPKWLQILREYWGFLRKIPQLFGKFYHEVKRIVAGIALTIGLLFTVKLLLVLLYTINDIPFINLTFEFVGIVYVVWFVLRYLLKANSRRELATKIKQVQQEVVYGKDLEV</sequence>
<name>A0ABR8FQG4_9NOSO</name>
<keyword evidence="2" id="KW-0479">Metal-binding</keyword>
<dbReference type="InterPro" id="IPR010143">
    <property type="entry name" value="Nase_comp1_asu"/>
</dbReference>
<organism evidence="10 11">
    <name type="scientific">Nostoc spongiaeforme FACHB-130</name>
    <dbReference type="NCBI Taxonomy" id="1357510"/>
    <lineage>
        <taxon>Bacteria</taxon>
        <taxon>Bacillati</taxon>
        <taxon>Cyanobacteriota</taxon>
        <taxon>Cyanophyceae</taxon>
        <taxon>Nostocales</taxon>
        <taxon>Nostocaceae</taxon>
        <taxon>Nostoc</taxon>
    </lineage>
</organism>
<comment type="caution">
    <text evidence="10">The sequence shown here is derived from an EMBL/GenBank/DDBJ whole genome shotgun (WGS) entry which is preliminary data.</text>
</comment>
<keyword evidence="6" id="KW-0408">Iron</keyword>
<dbReference type="Gene3D" id="3.40.50.1980">
    <property type="entry name" value="Nitrogenase molybdenum iron protein domain"/>
    <property type="match status" value="1"/>
</dbReference>
<reference evidence="10 11" key="1">
    <citation type="journal article" date="2020" name="ISME J.">
        <title>Comparative genomics reveals insights into cyanobacterial evolution and habitat adaptation.</title>
        <authorList>
            <person name="Chen M.Y."/>
            <person name="Teng W.K."/>
            <person name="Zhao L."/>
            <person name="Hu C.X."/>
            <person name="Zhou Y.K."/>
            <person name="Han B.P."/>
            <person name="Song L.R."/>
            <person name="Shu W.S."/>
        </authorList>
    </citation>
    <scope>NUCLEOTIDE SEQUENCE [LARGE SCALE GENOMIC DNA]</scope>
    <source>
        <strain evidence="10 11">FACHB-130</strain>
    </source>
</reference>
<keyword evidence="4" id="KW-0067">ATP-binding</keyword>